<dbReference type="RefSeq" id="WP_131174332.1">
    <property type="nucleotide sequence ID" value="NZ_QJUM01000004.1"/>
</dbReference>
<organism evidence="5 6">
    <name type="scientific">Phytopseudomonas dryadis</name>
    <dbReference type="NCBI Taxonomy" id="2487520"/>
    <lineage>
        <taxon>Bacteria</taxon>
        <taxon>Pseudomonadati</taxon>
        <taxon>Pseudomonadota</taxon>
        <taxon>Gammaproteobacteria</taxon>
        <taxon>Pseudomonadales</taxon>
        <taxon>Pseudomonadaceae</taxon>
        <taxon>Phytopseudomonas</taxon>
    </lineage>
</organism>
<keyword evidence="2" id="KW-0547">Nucleotide-binding</keyword>
<dbReference type="InterPro" id="IPR007831">
    <property type="entry name" value="T2SS_GspE_N"/>
</dbReference>
<dbReference type="Pfam" id="PF00437">
    <property type="entry name" value="T2SSE"/>
    <property type="match status" value="1"/>
</dbReference>
<dbReference type="Gene3D" id="3.40.50.300">
    <property type="entry name" value="P-loop containing nucleotide triphosphate hydrolases"/>
    <property type="match status" value="1"/>
</dbReference>
<dbReference type="InterPro" id="IPR037257">
    <property type="entry name" value="T2SS_E_N_sf"/>
</dbReference>
<dbReference type="Proteomes" id="UP000291334">
    <property type="component" value="Unassembled WGS sequence"/>
</dbReference>
<dbReference type="PANTHER" id="PTHR30258:SF13">
    <property type="entry name" value="SECRETION PATHWAY ATPASE-RELATED"/>
    <property type="match status" value="1"/>
</dbReference>
<dbReference type="InterPro" id="IPR001482">
    <property type="entry name" value="T2SS/T4SS_dom"/>
</dbReference>
<evidence type="ECO:0000259" key="4">
    <source>
        <dbReference type="PROSITE" id="PS00662"/>
    </source>
</evidence>
<dbReference type="Gene3D" id="3.30.450.90">
    <property type="match status" value="1"/>
</dbReference>
<dbReference type="SUPFAM" id="SSF160246">
    <property type="entry name" value="EspE N-terminal domain-like"/>
    <property type="match status" value="1"/>
</dbReference>
<dbReference type="Gene3D" id="3.30.300.160">
    <property type="entry name" value="Type II secretion system, protein E, N-terminal domain"/>
    <property type="match status" value="1"/>
</dbReference>
<gene>
    <name evidence="5" type="ORF">DNK34_04535</name>
</gene>
<accession>A0ABY1ZC44</accession>
<dbReference type="SMART" id="SM00382">
    <property type="entry name" value="AAA"/>
    <property type="match status" value="1"/>
</dbReference>
<evidence type="ECO:0000256" key="2">
    <source>
        <dbReference type="ARBA" id="ARBA00022741"/>
    </source>
</evidence>
<dbReference type="EMBL" id="QJUM01000004">
    <property type="protein sequence ID" value="TBV08538.1"/>
    <property type="molecule type" value="Genomic_DNA"/>
</dbReference>
<dbReference type="InterPro" id="IPR027417">
    <property type="entry name" value="P-loop_NTPase"/>
</dbReference>
<dbReference type="Pfam" id="PF05157">
    <property type="entry name" value="MshEN"/>
    <property type="match status" value="1"/>
</dbReference>
<reference evidence="5 6" key="1">
    <citation type="submission" date="2018-06" db="EMBL/GenBank/DDBJ databases">
        <title>Three novel Pseudomonas species isolated from symptomatic oak.</title>
        <authorList>
            <person name="Bueno-Gonzalez V."/>
            <person name="Brady C."/>
        </authorList>
    </citation>
    <scope>NUCLEOTIDE SEQUENCE [LARGE SCALE GENOMIC DNA]</scope>
    <source>
        <strain evidence="5 6">P26B</strain>
    </source>
</reference>
<feature type="domain" description="Bacterial type II secretion system protein E" evidence="4">
    <location>
        <begin position="408"/>
        <end position="422"/>
    </location>
</feature>
<keyword evidence="6" id="KW-1185">Reference proteome</keyword>
<comment type="similarity">
    <text evidence="1">Belongs to the GSP E family.</text>
</comment>
<dbReference type="InterPro" id="IPR003593">
    <property type="entry name" value="AAA+_ATPase"/>
</dbReference>
<name>A0ABY1ZC44_9GAMM</name>
<sequence length="594" mass="65993">MSSLSPNVPDRLLDLNDLLRELVAQGRTAQESAEQCLAIRRSGSNNELHPLEFLAAQQLDDLSRPGKKLDLESLTQWLAHYAGQPYLRIDPLKIDVAAVTPLMSYAFAQRHKILAVAVSAEAVTIASAQPFLHSWEANLTHVLKRPIKRVVANPADIQRFTVEFYRLARSVSGATANDMKTSQVGNFEQLLNLGAQDQEPDANDAHVINIVDWLFQYAFQQRASDIHIEPRREQGSVRFRIDGVLHTVYQFPAQVTMAIVSRLKTLGRMNVAEKRKPQDGRVKTKTPAGNEVELRLSTLPTAFGEKMVMRIFDPDVLLRGFDQLGFSPDDLKRWESMTRQPNGIILVTGPTGSGKTTTLYTTLKQLATDEVNVCTIEDPIEMIEGAFNQMQVQHNIDLTFASGVRALMRQDPDIIMIGEIRDLETAEMAIQAALTGHLVLSTLHTNDAPSAITRLLELGVPHYLLKATLLGVMAQRLVRTLCPHCKAPHSLDEDDWQALTRPWNAPLPTGAQRAVGCAECRETGYRGRAGVYEIMLLNDGLKPLISADTDLTPLRRQAFKEGMRSLRLSGAQKIAAGLTTIEEVLRVTPQSEQK</sequence>
<dbReference type="PROSITE" id="PS00662">
    <property type="entry name" value="T2SP_E"/>
    <property type="match status" value="1"/>
</dbReference>
<comment type="caution">
    <text evidence="5">The sequence shown here is derived from an EMBL/GenBank/DDBJ whole genome shotgun (WGS) entry which is preliminary data.</text>
</comment>
<dbReference type="PANTHER" id="PTHR30258">
    <property type="entry name" value="TYPE II SECRETION SYSTEM PROTEIN GSPE-RELATED"/>
    <property type="match status" value="1"/>
</dbReference>
<evidence type="ECO:0000256" key="3">
    <source>
        <dbReference type="ARBA" id="ARBA00022840"/>
    </source>
</evidence>
<proteinExistence type="inferred from homology"/>
<evidence type="ECO:0000313" key="6">
    <source>
        <dbReference type="Proteomes" id="UP000291334"/>
    </source>
</evidence>
<evidence type="ECO:0000256" key="1">
    <source>
        <dbReference type="ARBA" id="ARBA00006611"/>
    </source>
</evidence>
<protein>
    <submittedName>
        <fullName evidence="5">Type II secretion system protein E</fullName>
    </submittedName>
</protein>
<dbReference type="CDD" id="cd01129">
    <property type="entry name" value="PulE-GspE-like"/>
    <property type="match status" value="1"/>
</dbReference>
<keyword evidence="3" id="KW-0067">ATP-binding</keyword>
<evidence type="ECO:0000313" key="5">
    <source>
        <dbReference type="EMBL" id="TBV08538.1"/>
    </source>
</evidence>
<dbReference type="SUPFAM" id="SSF52540">
    <property type="entry name" value="P-loop containing nucleoside triphosphate hydrolases"/>
    <property type="match status" value="1"/>
</dbReference>